<evidence type="ECO:0000313" key="1">
    <source>
        <dbReference type="EMBL" id="KFA88880.1"/>
    </source>
</evidence>
<comment type="caution">
    <text evidence="1">The sequence shown here is derived from an EMBL/GenBank/DDBJ whole genome shotgun (WGS) entry which is preliminary data.</text>
</comment>
<sequence>MENGQNIHRPGALLRIPLADGSFGYGRVLEPPHDAFYEYRTNSPDADLDRIASKPILFKVAIRHSDLSPWEIIGWRAIEEPLAQPIVQFRQDVGDFRRCKIFDTAGNSRDAEPQECVGLERLAVWEQSDVEERLLDTFMGRPNFTVEHLKVRLR</sequence>
<dbReference type="EMBL" id="JPMI01000275">
    <property type="protein sequence ID" value="KFA88880.1"/>
    <property type="molecule type" value="Genomic_DNA"/>
</dbReference>
<name>A0A084SK95_9BACT</name>
<dbReference type="InterPro" id="IPR029278">
    <property type="entry name" value="Imm26"/>
</dbReference>
<proteinExistence type="predicted"/>
<dbReference type="Pfam" id="PF15428">
    <property type="entry name" value="Imm26"/>
    <property type="match status" value="1"/>
</dbReference>
<accession>A0A084SK95</accession>
<gene>
    <name evidence="1" type="ORF">Q664_38915</name>
</gene>
<dbReference type="Proteomes" id="UP000028547">
    <property type="component" value="Unassembled WGS sequence"/>
</dbReference>
<reference evidence="1 2" key="1">
    <citation type="submission" date="2014-07" db="EMBL/GenBank/DDBJ databases">
        <title>Draft Genome Sequence of Gephyronic Acid Producer, Cystobacter violaceus Strain Cb vi76.</title>
        <authorList>
            <person name="Stevens D.C."/>
            <person name="Young J."/>
            <person name="Carmichael R."/>
            <person name="Tan J."/>
            <person name="Taylor R.E."/>
        </authorList>
    </citation>
    <scope>NUCLEOTIDE SEQUENCE [LARGE SCALE GENOMIC DNA]</scope>
    <source>
        <strain evidence="1 2">Cb vi76</strain>
    </source>
</reference>
<evidence type="ECO:0000313" key="2">
    <source>
        <dbReference type="Proteomes" id="UP000028547"/>
    </source>
</evidence>
<dbReference type="AlphaFoldDB" id="A0A084SK95"/>
<protein>
    <submittedName>
        <fullName evidence="1">Uncharacterized protein</fullName>
    </submittedName>
</protein>
<organism evidence="1 2">
    <name type="scientific">Archangium violaceum Cb vi76</name>
    <dbReference type="NCBI Taxonomy" id="1406225"/>
    <lineage>
        <taxon>Bacteria</taxon>
        <taxon>Pseudomonadati</taxon>
        <taxon>Myxococcota</taxon>
        <taxon>Myxococcia</taxon>
        <taxon>Myxococcales</taxon>
        <taxon>Cystobacterineae</taxon>
        <taxon>Archangiaceae</taxon>
        <taxon>Archangium</taxon>
    </lineage>
</organism>